<dbReference type="Proteomes" id="UP001231649">
    <property type="component" value="Chromosome 1"/>
</dbReference>
<name>A0ACC2RCB3_9NEOP</name>
<keyword evidence="2" id="KW-1185">Reference proteome</keyword>
<dbReference type="EMBL" id="CM056777">
    <property type="protein sequence ID" value="KAJ8737793.1"/>
    <property type="molecule type" value="Genomic_DNA"/>
</dbReference>
<sequence>MAPPPKGKAPTKGAKQILMENVSTISFYRIMALGASAVYGVISVGFFWDNLTTGIIFLNILVLSIYLGCYQMMRYISRPTYSDSNQLIDPGLDLNMEGGMGEHVKDIVILSSITHVLAAVSNYFWLLLLLLPARAFWLLWTNVLGPWFFQEAPQDTEQDEKKKKKMERKMKRYQQ</sequence>
<organism evidence="1 2">
    <name type="scientific">Mythimna loreyi</name>
    <dbReference type="NCBI Taxonomy" id="667449"/>
    <lineage>
        <taxon>Eukaryota</taxon>
        <taxon>Metazoa</taxon>
        <taxon>Ecdysozoa</taxon>
        <taxon>Arthropoda</taxon>
        <taxon>Hexapoda</taxon>
        <taxon>Insecta</taxon>
        <taxon>Pterygota</taxon>
        <taxon>Neoptera</taxon>
        <taxon>Endopterygota</taxon>
        <taxon>Lepidoptera</taxon>
        <taxon>Glossata</taxon>
        <taxon>Ditrysia</taxon>
        <taxon>Noctuoidea</taxon>
        <taxon>Noctuidae</taxon>
        <taxon>Noctuinae</taxon>
        <taxon>Hadenini</taxon>
        <taxon>Mythimna</taxon>
    </lineage>
</organism>
<gene>
    <name evidence="1" type="ORF">PYW08_000388</name>
</gene>
<protein>
    <submittedName>
        <fullName evidence="1">Uncharacterized protein</fullName>
    </submittedName>
</protein>
<comment type="caution">
    <text evidence="1">The sequence shown here is derived from an EMBL/GenBank/DDBJ whole genome shotgun (WGS) entry which is preliminary data.</text>
</comment>
<reference evidence="1" key="1">
    <citation type="submission" date="2023-03" db="EMBL/GenBank/DDBJ databases">
        <title>Chromosome-level genomes of two armyworms, Mythimna separata and Mythimna loreyi, provide insights into the biosynthesis and reception of sex pheromones.</title>
        <authorList>
            <person name="Zhao H."/>
        </authorList>
    </citation>
    <scope>NUCLEOTIDE SEQUENCE</scope>
    <source>
        <strain evidence="1">BeijingLab</strain>
    </source>
</reference>
<evidence type="ECO:0000313" key="2">
    <source>
        <dbReference type="Proteomes" id="UP001231649"/>
    </source>
</evidence>
<evidence type="ECO:0000313" key="1">
    <source>
        <dbReference type="EMBL" id="KAJ8737793.1"/>
    </source>
</evidence>
<accession>A0ACC2RCB3</accession>
<proteinExistence type="predicted"/>